<accession>A0A0C9XPG3</accession>
<dbReference type="SUPFAM" id="SSF54277">
    <property type="entry name" value="CAD &amp; PB1 domains"/>
    <property type="match status" value="1"/>
</dbReference>
<evidence type="ECO:0008006" key="3">
    <source>
        <dbReference type="Google" id="ProtNLM"/>
    </source>
</evidence>
<name>A0A0C9XPG3_9AGAR</name>
<dbReference type="HOGENOM" id="CLU_1949143_0_0_1"/>
<organism evidence="1 2">
    <name type="scientific">Laccaria amethystina LaAM-08-1</name>
    <dbReference type="NCBI Taxonomy" id="1095629"/>
    <lineage>
        <taxon>Eukaryota</taxon>
        <taxon>Fungi</taxon>
        <taxon>Dikarya</taxon>
        <taxon>Basidiomycota</taxon>
        <taxon>Agaricomycotina</taxon>
        <taxon>Agaricomycetes</taxon>
        <taxon>Agaricomycetidae</taxon>
        <taxon>Agaricales</taxon>
        <taxon>Agaricineae</taxon>
        <taxon>Hydnangiaceae</taxon>
        <taxon>Laccaria</taxon>
    </lineage>
</organism>
<gene>
    <name evidence="1" type="ORF">K443DRAFT_681171</name>
</gene>
<evidence type="ECO:0000313" key="2">
    <source>
        <dbReference type="Proteomes" id="UP000054477"/>
    </source>
</evidence>
<dbReference type="OrthoDB" id="3021697at2759"/>
<reference evidence="1 2" key="1">
    <citation type="submission" date="2014-04" db="EMBL/GenBank/DDBJ databases">
        <authorList>
            <consortium name="DOE Joint Genome Institute"/>
            <person name="Kuo A."/>
            <person name="Kohler A."/>
            <person name="Nagy L.G."/>
            <person name="Floudas D."/>
            <person name="Copeland A."/>
            <person name="Barry K.W."/>
            <person name="Cichocki N."/>
            <person name="Veneault-Fourrey C."/>
            <person name="LaButti K."/>
            <person name="Lindquist E.A."/>
            <person name="Lipzen A."/>
            <person name="Lundell T."/>
            <person name="Morin E."/>
            <person name="Murat C."/>
            <person name="Sun H."/>
            <person name="Tunlid A."/>
            <person name="Henrissat B."/>
            <person name="Grigoriev I.V."/>
            <person name="Hibbett D.S."/>
            <person name="Martin F."/>
            <person name="Nordberg H.P."/>
            <person name="Cantor M.N."/>
            <person name="Hua S.X."/>
        </authorList>
    </citation>
    <scope>NUCLEOTIDE SEQUENCE [LARGE SCALE GENOMIC DNA]</scope>
    <source>
        <strain evidence="1 2">LaAM-08-1</strain>
    </source>
</reference>
<dbReference type="AlphaFoldDB" id="A0A0C9XPG3"/>
<reference evidence="2" key="2">
    <citation type="submission" date="2015-01" db="EMBL/GenBank/DDBJ databases">
        <title>Evolutionary Origins and Diversification of the Mycorrhizal Mutualists.</title>
        <authorList>
            <consortium name="DOE Joint Genome Institute"/>
            <consortium name="Mycorrhizal Genomics Consortium"/>
            <person name="Kohler A."/>
            <person name="Kuo A."/>
            <person name="Nagy L.G."/>
            <person name="Floudas D."/>
            <person name="Copeland A."/>
            <person name="Barry K.W."/>
            <person name="Cichocki N."/>
            <person name="Veneault-Fourrey C."/>
            <person name="LaButti K."/>
            <person name="Lindquist E.A."/>
            <person name="Lipzen A."/>
            <person name="Lundell T."/>
            <person name="Morin E."/>
            <person name="Murat C."/>
            <person name="Riley R."/>
            <person name="Ohm R."/>
            <person name="Sun H."/>
            <person name="Tunlid A."/>
            <person name="Henrissat B."/>
            <person name="Grigoriev I.V."/>
            <person name="Hibbett D.S."/>
            <person name="Martin F."/>
        </authorList>
    </citation>
    <scope>NUCLEOTIDE SEQUENCE [LARGE SCALE GENOMIC DNA]</scope>
    <source>
        <strain evidence="2">LaAM-08-1</strain>
    </source>
</reference>
<sequence length="129" mass="14553">MVMPFIIKLKQASAPTQIKLAYFEARPSWRDFASEIAGLFSISPNNVAVIFIHEAEGEFTLKNEEDLQSFYEVFNPSSGKIKFVVQDLQAPDCESASKRLSLPIIHHSSISPNHNRCLLVSRFQSIQGR</sequence>
<protein>
    <recommendedName>
        <fullName evidence="3">PB1 domain-containing protein</fullName>
    </recommendedName>
</protein>
<evidence type="ECO:0000313" key="1">
    <source>
        <dbReference type="EMBL" id="KIJ97897.1"/>
    </source>
</evidence>
<proteinExistence type="predicted"/>
<dbReference type="EMBL" id="KN838681">
    <property type="protein sequence ID" value="KIJ97897.1"/>
    <property type="molecule type" value="Genomic_DNA"/>
</dbReference>
<keyword evidence="2" id="KW-1185">Reference proteome</keyword>
<dbReference type="Proteomes" id="UP000054477">
    <property type="component" value="Unassembled WGS sequence"/>
</dbReference>